<sequence length="226" mass="24691">MGCCFSILEQDQNAPQNNLGSHETNCRIPPQPVEEEFVKEVLSETPISKPQQQVQILLPEAKTQLPVVQNPKVPINKTSEFEEPPLVSETCSNSESFSTVTENREDEATSKPSVRETTRNRKRSCAVDGNKIGGREQRVNSPAKIPPGPGSVRRRKPAGESSCQRLKSPSCTKTVAAGGGRSQLRPPGGANWRIPPAKGVVEQNDSVPVEESLENPHVSLECFIFL</sequence>
<feature type="compositionally biased region" description="Basic and acidic residues" evidence="1">
    <location>
        <begin position="102"/>
        <end position="119"/>
    </location>
</feature>
<dbReference type="EMBL" id="JAYKXN010000007">
    <property type="protein sequence ID" value="KAK7272357.1"/>
    <property type="molecule type" value="Genomic_DNA"/>
</dbReference>
<feature type="region of interest" description="Disordered" evidence="1">
    <location>
        <begin position="76"/>
        <end position="196"/>
    </location>
</feature>
<feature type="compositionally biased region" description="Polar residues" evidence="1">
    <location>
        <begin position="161"/>
        <end position="173"/>
    </location>
</feature>
<organism evidence="2 3">
    <name type="scientific">Clitoria ternatea</name>
    <name type="common">Butterfly pea</name>
    <dbReference type="NCBI Taxonomy" id="43366"/>
    <lineage>
        <taxon>Eukaryota</taxon>
        <taxon>Viridiplantae</taxon>
        <taxon>Streptophyta</taxon>
        <taxon>Embryophyta</taxon>
        <taxon>Tracheophyta</taxon>
        <taxon>Spermatophyta</taxon>
        <taxon>Magnoliopsida</taxon>
        <taxon>eudicotyledons</taxon>
        <taxon>Gunneridae</taxon>
        <taxon>Pentapetalae</taxon>
        <taxon>rosids</taxon>
        <taxon>fabids</taxon>
        <taxon>Fabales</taxon>
        <taxon>Fabaceae</taxon>
        <taxon>Papilionoideae</taxon>
        <taxon>50 kb inversion clade</taxon>
        <taxon>NPAAA clade</taxon>
        <taxon>indigoferoid/millettioid clade</taxon>
        <taxon>Phaseoleae</taxon>
        <taxon>Clitoria</taxon>
    </lineage>
</organism>
<dbReference type="Proteomes" id="UP001359559">
    <property type="component" value="Unassembled WGS sequence"/>
</dbReference>
<evidence type="ECO:0000313" key="3">
    <source>
        <dbReference type="Proteomes" id="UP001359559"/>
    </source>
</evidence>
<feature type="compositionally biased region" description="Polar residues" evidence="1">
    <location>
        <begin position="89"/>
        <end position="101"/>
    </location>
</feature>
<evidence type="ECO:0000313" key="2">
    <source>
        <dbReference type="EMBL" id="KAK7272357.1"/>
    </source>
</evidence>
<dbReference type="AlphaFoldDB" id="A0AAN9F9G6"/>
<name>A0AAN9F9G6_CLITE</name>
<proteinExistence type="predicted"/>
<reference evidence="2 3" key="1">
    <citation type="submission" date="2024-01" db="EMBL/GenBank/DDBJ databases">
        <title>The genomes of 5 underutilized Papilionoideae crops provide insights into root nodulation and disease resistance.</title>
        <authorList>
            <person name="Yuan L."/>
        </authorList>
    </citation>
    <scope>NUCLEOTIDE SEQUENCE [LARGE SCALE GENOMIC DNA]</scope>
    <source>
        <strain evidence="2">LY-2023</strain>
        <tissue evidence="2">Leaf</tissue>
    </source>
</reference>
<gene>
    <name evidence="2" type="ORF">RJT34_28889</name>
</gene>
<dbReference type="PANTHER" id="PTHR33871:SF22">
    <property type="match status" value="1"/>
</dbReference>
<evidence type="ECO:0000256" key="1">
    <source>
        <dbReference type="SAM" id="MobiDB-lite"/>
    </source>
</evidence>
<protein>
    <submittedName>
        <fullName evidence="2">Uncharacterized protein</fullName>
    </submittedName>
</protein>
<dbReference type="PANTHER" id="PTHR33871">
    <property type="entry name" value="OS05G0503100 PROTEIN-RELATED"/>
    <property type="match status" value="1"/>
</dbReference>
<accession>A0AAN9F9G6</accession>
<comment type="caution">
    <text evidence="2">The sequence shown here is derived from an EMBL/GenBank/DDBJ whole genome shotgun (WGS) entry which is preliminary data.</text>
</comment>
<keyword evidence="3" id="KW-1185">Reference proteome</keyword>